<keyword evidence="4" id="KW-1185">Reference proteome</keyword>
<dbReference type="eggNOG" id="KOG4391">
    <property type="taxonomic scope" value="Eukaryota"/>
</dbReference>
<reference evidence="3 4" key="1">
    <citation type="submission" date="2009-11" db="EMBL/GenBank/DDBJ databases">
        <title>Annotation of Allomyces macrogynus ATCC 38327.</title>
        <authorList>
            <consortium name="The Broad Institute Genome Sequencing Platform"/>
            <person name="Russ C."/>
            <person name="Cuomo C."/>
            <person name="Burger G."/>
            <person name="Gray M.W."/>
            <person name="Holland P.W.H."/>
            <person name="King N."/>
            <person name="Lang F.B.F."/>
            <person name="Roger A.J."/>
            <person name="Ruiz-Trillo I."/>
            <person name="Young S.K."/>
            <person name="Zeng Q."/>
            <person name="Gargeya S."/>
            <person name="Fitzgerald M."/>
            <person name="Haas B."/>
            <person name="Abouelleil A."/>
            <person name="Alvarado L."/>
            <person name="Arachchi H.M."/>
            <person name="Berlin A."/>
            <person name="Chapman S.B."/>
            <person name="Gearin G."/>
            <person name="Goldberg J."/>
            <person name="Griggs A."/>
            <person name="Gujja S."/>
            <person name="Hansen M."/>
            <person name="Heiman D."/>
            <person name="Howarth C."/>
            <person name="Larimer J."/>
            <person name="Lui A."/>
            <person name="MacDonald P.J.P."/>
            <person name="McCowen C."/>
            <person name="Montmayeur A."/>
            <person name="Murphy C."/>
            <person name="Neiman D."/>
            <person name="Pearson M."/>
            <person name="Priest M."/>
            <person name="Roberts A."/>
            <person name="Saif S."/>
            <person name="Shea T."/>
            <person name="Sisk P."/>
            <person name="Stolte C."/>
            <person name="Sykes S."/>
            <person name="Wortman J."/>
            <person name="Nusbaum C."/>
            <person name="Birren B."/>
        </authorList>
    </citation>
    <scope>NUCLEOTIDE SEQUENCE [LARGE SCALE GENOMIC DNA]</scope>
    <source>
        <strain evidence="3 4">ATCC 38327</strain>
    </source>
</reference>
<accession>A0A0L0S1M8</accession>
<feature type="domain" description="Serine aminopeptidase S33" evidence="2">
    <location>
        <begin position="220"/>
        <end position="321"/>
    </location>
</feature>
<dbReference type="Pfam" id="PF12146">
    <property type="entry name" value="Hydrolase_4"/>
    <property type="match status" value="1"/>
</dbReference>
<dbReference type="GO" id="GO:0008474">
    <property type="term" value="F:palmitoyl-(protein) hydrolase activity"/>
    <property type="evidence" value="ECO:0007669"/>
    <property type="project" value="TreeGrafter"/>
</dbReference>
<organism evidence="3 4">
    <name type="scientific">Allomyces macrogynus (strain ATCC 38327)</name>
    <name type="common">Allomyces javanicus var. macrogynus</name>
    <dbReference type="NCBI Taxonomy" id="578462"/>
    <lineage>
        <taxon>Eukaryota</taxon>
        <taxon>Fungi</taxon>
        <taxon>Fungi incertae sedis</taxon>
        <taxon>Blastocladiomycota</taxon>
        <taxon>Blastocladiomycetes</taxon>
        <taxon>Blastocladiales</taxon>
        <taxon>Blastocladiaceae</taxon>
        <taxon>Allomyces</taxon>
    </lineage>
</organism>
<dbReference type="PANTHER" id="PTHR12277:SF81">
    <property type="entry name" value="PROTEIN ABHD13"/>
    <property type="match status" value="1"/>
</dbReference>
<sequence length="435" mass="45859">MDRLARRAVAWLLALVAMVAGQPSAARLAALLALITPAFADAAPDTLLATMASDPASASSTAAAAVVAAASTTASNAVVTAATAAASATPPPAAAGTLSWLGTLANLPVIRHLIPRTAWGTVLAAVPVALAALVLSVQNQLIYPADFPPGSRDHVDAPDKLGLPYEDVELRTPDGVKLRAYFIKPMRDEAAAARPTLLYLHANAGNMGHRLPIADIMHSTLGWNVFMLSYRGYGKSEGSPSESGLRIDAQTALDYLQSHPVASTTPILVFGQSIGGAVAIDLVARNPHRVAALLIENTFLSIPKLIPSVIPVLRPLAFLCHQIWASHRAIATIPQNVPILFLSSARDELIPPAHMRELYVLAGGTQVGREGGRGLRTWREFALGTHNDAPLQPRYFESLNDFYTTVVVPAVAAKKHEASWGEGKVLGSAPNETKA</sequence>
<evidence type="ECO:0000256" key="1">
    <source>
        <dbReference type="SAM" id="SignalP"/>
    </source>
</evidence>
<dbReference type="InterPro" id="IPR022742">
    <property type="entry name" value="Hydrolase_4"/>
</dbReference>
<dbReference type="Gene3D" id="3.40.50.1820">
    <property type="entry name" value="alpha/beta hydrolase"/>
    <property type="match status" value="1"/>
</dbReference>
<dbReference type="InterPro" id="IPR029058">
    <property type="entry name" value="AB_hydrolase_fold"/>
</dbReference>
<dbReference type="VEuPathDB" id="FungiDB:AMAG_02130"/>
<dbReference type="Proteomes" id="UP000054350">
    <property type="component" value="Unassembled WGS sequence"/>
</dbReference>
<evidence type="ECO:0000313" key="4">
    <source>
        <dbReference type="Proteomes" id="UP000054350"/>
    </source>
</evidence>
<dbReference type="GO" id="GO:0016020">
    <property type="term" value="C:membrane"/>
    <property type="evidence" value="ECO:0007669"/>
    <property type="project" value="TreeGrafter"/>
</dbReference>
<gene>
    <name evidence="3" type="ORF">AMAG_02130</name>
</gene>
<evidence type="ECO:0000313" key="3">
    <source>
        <dbReference type="EMBL" id="KNE56306.1"/>
    </source>
</evidence>
<dbReference type="PANTHER" id="PTHR12277">
    <property type="entry name" value="ALPHA/BETA HYDROLASE DOMAIN-CONTAINING PROTEIN"/>
    <property type="match status" value="1"/>
</dbReference>
<feature type="signal peptide" evidence="1">
    <location>
        <begin position="1"/>
        <end position="21"/>
    </location>
</feature>
<dbReference type="EMBL" id="GG745330">
    <property type="protein sequence ID" value="KNE56306.1"/>
    <property type="molecule type" value="Genomic_DNA"/>
</dbReference>
<dbReference type="AlphaFoldDB" id="A0A0L0S1M8"/>
<proteinExistence type="predicted"/>
<dbReference type="STRING" id="578462.A0A0L0S1M8"/>
<dbReference type="OrthoDB" id="10249433at2759"/>
<feature type="chain" id="PRO_5005547835" description="Serine aminopeptidase S33 domain-containing protein" evidence="1">
    <location>
        <begin position="22"/>
        <end position="435"/>
    </location>
</feature>
<dbReference type="SUPFAM" id="SSF53474">
    <property type="entry name" value="alpha/beta-Hydrolases"/>
    <property type="match status" value="1"/>
</dbReference>
<name>A0A0L0S1M8_ALLM3</name>
<evidence type="ECO:0000259" key="2">
    <source>
        <dbReference type="Pfam" id="PF12146"/>
    </source>
</evidence>
<reference evidence="4" key="2">
    <citation type="submission" date="2009-11" db="EMBL/GenBank/DDBJ databases">
        <title>The Genome Sequence of Allomyces macrogynus strain ATCC 38327.</title>
        <authorList>
            <consortium name="The Broad Institute Genome Sequencing Platform"/>
            <person name="Russ C."/>
            <person name="Cuomo C."/>
            <person name="Shea T."/>
            <person name="Young S.K."/>
            <person name="Zeng Q."/>
            <person name="Koehrsen M."/>
            <person name="Haas B."/>
            <person name="Borodovsky M."/>
            <person name="Guigo R."/>
            <person name="Alvarado L."/>
            <person name="Berlin A."/>
            <person name="Borenstein D."/>
            <person name="Chen Z."/>
            <person name="Engels R."/>
            <person name="Freedman E."/>
            <person name="Gellesch M."/>
            <person name="Goldberg J."/>
            <person name="Griggs A."/>
            <person name="Gujja S."/>
            <person name="Heiman D."/>
            <person name="Hepburn T."/>
            <person name="Howarth C."/>
            <person name="Jen D."/>
            <person name="Larson L."/>
            <person name="Lewis B."/>
            <person name="Mehta T."/>
            <person name="Park D."/>
            <person name="Pearson M."/>
            <person name="Roberts A."/>
            <person name="Saif S."/>
            <person name="Shenoy N."/>
            <person name="Sisk P."/>
            <person name="Stolte C."/>
            <person name="Sykes S."/>
            <person name="Walk T."/>
            <person name="White J."/>
            <person name="Yandava C."/>
            <person name="Burger G."/>
            <person name="Gray M.W."/>
            <person name="Holland P.W.H."/>
            <person name="King N."/>
            <person name="Lang F.B.F."/>
            <person name="Roger A.J."/>
            <person name="Ruiz-Trillo I."/>
            <person name="Lander E."/>
            <person name="Nusbaum C."/>
        </authorList>
    </citation>
    <scope>NUCLEOTIDE SEQUENCE [LARGE SCALE GENOMIC DNA]</scope>
    <source>
        <strain evidence="4">ATCC 38327</strain>
    </source>
</reference>
<keyword evidence="1" id="KW-0732">Signal</keyword>
<protein>
    <recommendedName>
        <fullName evidence="2">Serine aminopeptidase S33 domain-containing protein</fullName>
    </recommendedName>
</protein>